<evidence type="ECO:0000256" key="5">
    <source>
        <dbReference type="ARBA" id="ARBA00022723"/>
    </source>
</evidence>
<sequence length="320" mass="33084">MTITRRQVLSGLAGLGVLAAVQASGEETIRLSGRAFGTGWSILLPGGIDERLPGEIVDILDRVDRAMSPFRADSEISAFNCAAAGAFAAGPDLARVCAEALRIAALSDGAFDPTVGPLVGRYGFGPIRGGRVGDYTALSCSSLTLGKADAALSMDLCGIAKGYALDLVAAHLRHAGHRHFLIDIGGELLASGQQTGRNGWLVGISDPLDGGIHTQFAASDLAIATSGDAINAYETAGRRYSHLIDPRSDQPVHTRLASVSVVDRSAMTADGLATALFVLGPDRGPAFAERHGLAALFLLRNSEGGVEAVSSRAFTALVHA</sequence>
<keyword evidence="6 10" id="KW-0274">FAD</keyword>
<dbReference type="InterPro" id="IPR024932">
    <property type="entry name" value="ApbE"/>
</dbReference>
<evidence type="ECO:0000313" key="13">
    <source>
        <dbReference type="Proteomes" id="UP000281547"/>
    </source>
</evidence>
<dbReference type="InterPro" id="IPR006311">
    <property type="entry name" value="TAT_signal"/>
</dbReference>
<evidence type="ECO:0000256" key="3">
    <source>
        <dbReference type="ARBA" id="ARBA00022630"/>
    </source>
</evidence>
<evidence type="ECO:0000256" key="4">
    <source>
        <dbReference type="ARBA" id="ARBA00022679"/>
    </source>
</evidence>
<reference evidence="12 13" key="1">
    <citation type="journal article" date="2016" name="Int. J. Syst. Evol. Microbiol.">
        <title>Arsenicitalea aurantiaca gen. nov., sp. nov., a new member of the family Hyphomicrobiaceae, isolated from high-arsenic sediment.</title>
        <authorList>
            <person name="Mu Y."/>
            <person name="Zhou L."/>
            <person name="Zeng X.C."/>
            <person name="Liu L."/>
            <person name="Pan Y."/>
            <person name="Chen X."/>
            <person name="Wang J."/>
            <person name="Li S."/>
            <person name="Li W.J."/>
            <person name="Wang Y."/>
        </authorList>
    </citation>
    <scope>NUCLEOTIDE SEQUENCE [LARGE SCALE GENOMIC DNA]</scope>
    <source>
        <strain evidence="12 13">42-50</strain>
    </source>
</reference>
<feature type="binding site" evidence="11">
    <location>
        <position position="158"/>
    </location>
    <ligand>
        <name>Mg(2+)</name>
        <dbReference type="ChEBI" id="CHEBI:18420"/>
    </ligand>
</feature>
<evidence type="ECO:0000256" key="10">
    <source>
        <dbReference type="PIRNR" id="PIRNR006268"/>
    </source>
</evidence>
<dbReference type="InterPro" id="IPR003374">
    <property type="entry name" value="ApbE-like_sf"/>
</dbReference>
<dbReference type="PANTHER" id="PTHR30040:SF2">
    <property type="entry name" value="FAD:PROTEIN FMN TRANSFERASE"/>
    <property type="match status" value="1"/>
</dbReference>
<organism evidence="12 13">
    <name type="scientific">Arsenicitalea aurantiaca</name>
    <dbReference type="NCBI Taxonomy" id="1783274"/>
    <lineage>
        <taxon>Bacteria</taxon>
        <taxon>Pseudomonadati</taxon>
        <taxon>Pseudomonadota</taxon>
        <taxon>Alphaproteobacteria</taxon>
        <taxon>Hyphomicrobiales</taxon>
        <taxon>Devosiaceae</taxon>
        <taxon>Arsenicitalea</taxon>
    </lineage>
</organism>
<evidence type="ECO:0000256" key="7">
    <source>
        <dbReference type="ARBA" id="ARBA00022842"/>
    </source>
</evidence>
<evidence type="ECO:0000256" key="11">
    <source>
        <dbReference type="PIRSR" id="PIRSR006268-2"/>
    </source>
</evidence>
<comment type="catalytic activity">
    <reaction evidence="9 10">
        <text>L-threonyl-[protein] + FAD = FMN-L-threonyl-[protein] + AMP + H(+)</text>
        <dbReference type="Rhea" id="RHEA:36847"/>
        <dbReference type="Rhea" id="RHEA-COMP:11060"/>
        <dbReference type="Rhea" id="RHEA-COMP:11061"/>
        <dbReference type="ChEBI" id="CHEBI:15378"/>
        <dbReference type="ChEBI" id="CHEBI:30013"/>
        <dbReference type="ChEBI" id="CHEBI:57692"/>
        <dbReference type="ChEBI" id="CHEBI:74257"/>
        <dbReference type="ChEBI" id="CHEBI:456215"/>
        <dbReference type="EC" id="2.7.1.180"/>
    </reaction>
</comment>
<gene>
    <name evidence="12" type="ORF">EMQ25_04440</name>
</gene>
<proteinExistence type="inferred from homology"/>
<dbReference type="GO" id="GO:0046872">
    <property type="term" value="F:metal ion binding"/>
    <property type="evidence" value="ECO:0007669"/>
    <property type="project" value="UniProtKB-UniRule"/>
</dbReference>
<evidence type="ECO:0000313" key="12">
    <source>
        <dbReference type="EMBL" id="RUT32414.1"/>
    </source>
</evidence>
<dbReference type="PROSITE" id="PS51318">
    <property type="entry name" value="TAT"/>
    <property type="match status" value="1"/>
</dbReference>
<evidence type="ECO:0000256" key="6">
    <source>
        <dbReference type="ARBA" id="ARBA00022827"/>
    </source>
</evidence>
<dbReference type="RefSeq" id="WP_127187371.1">
    <property type="nucleotide sequence ID" value="NZ_RZNJ01000002.1"/>
</dbReference>
<dbReference type="Gene3D" id="3.10.520.10">
    <property type="entry name" value="ApbE-like domains"/>
    <property type="match status" value="1"/>
</dbReference>
<feature type="binding site" evidence="11">
    <location>
        <position position="274"/>
    </location>
    <ligand>
        <name>Mg(2+)</name>
        <dbReference type="ChEBI" id="CHEBI:18420"/>
    </ligand>
</feature>
<keyword evidence="5 10" id="KW-0479">Metal-binding</keyword>
<keyword evidence="3 10" id="KW-0285">Flavoprotein</keyword>
<comment type="cofactor">
    <cofactor evidence="11">
        <name>Mg(2+)</name>
        <dbReference type="ChEBI" id="CHEBI:18420"/>
    </cofactor>
    <cofactor evidence="11">
        <name>Mn(2+)</name>
        <dbReference type="ChEBI" id="CHEBI:29035"/>
    </cofactor>
    <text evidence="11">Magnesium. Can also use manganese.</text>
</comment>
<evidence type="ECO:0000256" key="1">
    <source>
        <dbReference type="ARBA" id="ARBA00011955"/>
    </source>
</evidence>
<dbReference type="Proteomes" id="UP000281547">
    <property type="component" value="Unassembled WGS sequence"/>
</dbReference>
<evidence type="ECO:0000256" key="8">
    <source>
        <dbReference type="ARBA" id="ARBA00031306"/>
    </source>
</evidence>
<keyword evidence="7 10" id="KW-0460">Magnesium</keyword>
<evidence type="ECO:0000256" key="9">
    <source>
        <dbReference type="ARBA" id="ARBA00048540"/>
    </source>
</evidence>
<feature type="binding site" evidence="11">
    <location>
        <position position="270"/>
    </location>
    <ligand>
        <name>Mg(2+)</name>
        <dbReference type="ChEBI" id="CHEBI:18420"/>
    </ligand>
</feature>
<keyword evidence="4 10" id="KW-0808">Transferase</keyword>
<dbReference type="EMBL" id="RZNJ01000002">
    <property type="protein sequence ID" value="RUT32414.1"/>
    <property type="molecule type" value="Genomic_DNA"/>
</dbReference>
<dbReference type="EC" id="2.7.1.180" evidence="1 10"/>
<dbReference type="OrthoDB" id="9778595at2"/>
<name>A0A433XEH7_9HYPH</name>
<evidence type="ECO:0000256" key="2">
    <source>
        <dbReference type="ARBA" id="ARBA00016337"/>
    </source>
</evidence>
<dbReference type="GO" id="GO:0016740">
    <property type="term" value="F:transferase activity"/>
    <property type="evidence" value="ECO:0007669"/>
    <property type="project" value="UniProtKB-UniRule"/>
</dbReference>
<keyword evidence="13" id="KW-1185">Reference proteome</keyword>
<comment type="similarity">
    <text evidence="10">Belongs to the ApbE family.</text>
</comment>
<dbReference type="PIRSF" id="PIRSF006268">
    <property type="entry name" value="ApbE"/>
    <property type="match status" value="1"/>
</dbReference>
<dbReference type="PANTHER" id="PTHR30040">
    <property type="entry name" value="THIAMINE BIOSYNTHESIS LIPOPROTEIN APBE"/>
    <property type="match status" value="1"/>
</dbReference>
<protein>
    <recommendedName>
        <fullName evidence="2 10">FAD:protein FMN transferase</fullName>
        <ecNumber evidence="1 10">2.7.1.180</ecNumber>
    </recommendedName>
    <alternativeName>
        <fullName evidence="8 10">Flavin transferase</fullName>
    </alternativeName>
</protein>
<dbReference type="SUPFAM" id="SSF143631">
    <property type="entry name" value="ApbE-like"/>
    <property type="match status" value="1"/>
</dbReference>
<comment type="caution">
    <text evidence="12">The sequence shown here is derived from an EMBL/GenBank/DDBJ whole genome shotgun (WGS) entry which is preliminary data.</text>
</comment>
<accession>A0A433XEH7</accession>
<dbReference type="AlphaFoldDB" id="A0A433XEH7"/>
<dbReference type="Pfam" id="PF02424">
    <property type="entry name" value="ApbE"/>
    <property type="match status" value="1"/>
</dbReference>